<keyword evidence="11" id="KW-1185">Reference proteome</keyword>
<feature type="region of interest" description="Disordered" evidence="8">
    <location>
        <begin position="348"/>
        <end position="389"/>
    </location>
</feature>
<proteinExistence type="predicted"/>
<dbReference type="AlphaFoldDB" id="A0A3E2B561"/>
<dbReference type="InterPro" id="IPR000715">
    <property type="entry name" value="Glycosyl_transferase_4"/>
</dbReference>
<feature type="transmembrane region" description="Helical" evidence="9">
    <location>
        <begin position="56"/>
        <end position="75"/>
    </location>
</feature>
<keyword evidence="2" id="KW-1003">Cell membrane</keyword>
<dbReference type="GO" id="GO:0071555">
    <property type="term" value="P:cell wall organization"/>
    <property type="evidence" value="ECO:0007669"/>
    <property type="project" value="TreeGrafter"/>
</dbReference>
<dbReference type="Pfam" id="PF00953">
    <property type="entry name" value="Glycos_transf_4"/>
    <property type="match status" value="1"/>
</dbReference>
<feature type="transmembrane region" description="Helical" evidence="9">
    <location>
        <begin position="138"/>
        <end position="156"/>
    </location>
</feature>
<feature type="transmembrane region" description="Helical" evidence="9">
    <location>
        <begin position="298"/>
        <end position="318"/>
    </location>
</feature>
<evidence type="ECO:0000313" key="11">
    <source>
        <dbReference type="Proteomes" id="UP000260649"/>
    </source>
</evidence>
<evidence type="ECO:0000256" key="7">
    <source>
        <dbReference type="PIRSR" id="PIRSR600715-1"/>
    </source>
</evidence>
<feature type="transmembrane region" description="Helical" evidence="9">
    <location>
        <begin position="242"/>
        <end position="267"/>
    </location>
</feature>
<comment type="caution">
    <text evidence="10">The sequence shown here is derived from an EMBL/GenBank/DDBJ whole genome shotgun (WGS) entry which is preliminary data.</text>
</comment>
<comment type="subcellular location">
    <subcellularLocation>
        <location evidence="1">Cell membrane</location>
        <topology evidence="1">Multi-pass membrane protein</topology>
    </subcellularLocation>
</comment>
<feature type="transmembrane region" description="Helical" evidence="9">
    <location>
        <begin position="81"/>
        <end position="100"/>
    </location>
</feature>
<keyword evidence="3 10" id="KW-0808">Transferase</keyword>
<dbReference type="RefSeq" id="WP_117141864.1">
    <property type="nucleotide sequence ID" value="NZ_CAKXKJ010000001.1"/>
</dbReference>
<evidence type="ECO:0000256" key="9">
    <source>
        <dbReference type="SAM" id="Phobius"/>
    </source>
</evidence>
<dbReference type="PANTHER" id="PTHR22926:SF3">
    <property type="entry name" value="UNDECAPRENYL-PHOSPHATE ALPHA-N-ACETYLGLUCOSAMINYL 1-PHOSPHATE TRANSFERASE"/>
    <property type="match status" value="1"/>
</dbReference>
<feature type="transmembrane region" description="Helical" evidence="9">
    <location>
        <begin position="217"/>
        <end position="236"/>
    </location>
</feature>
<keyword evidence="5 9" id="KW-1133">Transmembrane helix</keyword>
<evidence type="ECO:0000256" key="2">
    <source>
        <dbReference type="ARBA" id="ARBA00022475"/>
    </source>
</evidence>
<evidence type="ECO:0000256" key="3">
    <source>
        <dbReference type="ARBA" id="ARBA00022679"/>
    </source>
</evidence>
<dbReference type="GO" id="GO:0046872">
    <property type="term" value="F:metal ion binding"/>
    <property type="evidence" value="ECO:0007669"/>
    <property type="project" value="UniProtKB-KW"/>
</dbReference>
<organism evidence="10 11">
    <name type="scientific">Evtepia gabavorous</name>
    <dbReference type="NCBI Taxonomy" id="2211183"/>
    <lineage>
        <taxon>Bacteria</taxon>
        <taxon>Bacillati</taxon>
        <taxon>Bacillota</taxon>
        <taxon>Clostridia</taxon>
        <taxon>Eubacteriales</taxon>
        <taxon>Evtepia</taxon>
    </lineage>
</organism>
<evidence type="ECO:0000256" key="1">
    <source>
        <dbReference type="ARBA" id="ARBA00004651"/>
    </source>
</evidence>
<keyword evidence="6 9" id="KW-0472">Membrane</keyword>
<feature type="compositionally biased region" description="Gly residues" evidence="8">
    <location>
        <begin position="373"/>
        <end position="389"/>
    </location>
</feature>
<dbReference type="GO" id="GO:0016780">
    <property type="term" value="F:phosphotransferase activity, for other substituted phosphate groups"/>
    <property type="evidence" value="ECO:0007669"/>
    <property type="project" value="InterPro"/>
</dbReference>
<comment type="cofactor">
    <cofactor evidence="7">
        <name>Mg(2+)</name>
        <dbReference type="ChEBI" id="CHEBI:18420"/>
    </cofactor>
</comment>
<feature type="transmembrane region" description="Helical" evidence="9">
    <location>
        <begin position="193"/>
        <end position="210"/>
    </location>
</feature>
<evidence type="ECO:0000256" key="5">
    <source>
        <dbReference type="ARBA" id="ARBA00022989"/>
    </source>
</evidence>
<dbReference type="PROSITE" id="PS01348">
    <property type="entry name" value="MRAY_2"/>
    <property type="match status" value="1"/>
</dbReference>
<dbReference type="PANTHER" id="PTHR22926">
    <property type="entry name" value="PHOSPHO-N-ACETYLMURAMOYL-PENTAPEPTIDE-TRANSFERASE"/>
    <property type="match status" value="1"/>
</dbReference>
<keyword evidence="7" id="KW-0479">Metal-binding</keyword>
<dbReference type="GO" id="GO:0009103">
    <property type="term" value="P:lipopolysaccharide biosynthetic process"/>
    <property type="evidence" value="ECO:0007669"/>
    <property type="project" value="TreeGrafter"/>
</dbReference>
<reference evidence="10 11" key="1">
    <citation type="submission" date="2018-07" db="EMBL/GenBank/DDBJ databases">
        <title>GABA Modulating Bacteria of the Human Gut Microbiota.</title>
        <authorList>
            <person name="Strandwitz P."/>
            <person name="Kim K.H."/>
            <person name="Terekhova D."/>
            <person name="Liu J.K."/>
            <person name="Sharma A."/>
            <person name="Levering J."/>
            <person name="Mcdonald D."/>
            <person name="Dietrich D."/>
            <person name="Ramadhar T.R."/>
            <person name="Lekbua A."/>
            <person name="Mroue N."/>
            <person name="Liston C."/>
            <person name="Stewart E.J."/>
            <person name="Dubin M.J."/>
            <person name="Zengler K."/>
            <person name="Knight R."/>
            <person name="Gilbert J.A."/>
            <person name="Clardy J."/>
            <person name="Lewis K."/>
        </authorList>
    </citation>
    <scope>NUCLEOTIDE SEQUENCE [LARGE SCALE GENOMIC DNA]</scope>
    <source>
        <strain evidence="10 11">KLE1738</strain>
    </source>
</reference>
<dbReference type="GO" id="GO:0044038">
    <property type="term" value="P:cell wall macromolecule biosynthetic process"/>
    <property type="evidence" value="ECO:0007669"/>
    <property type="project" value="TreeGrafter"/>
</dbReference>
<dbReference type="GO" id="GO:0005886">
    <property type="term" value="C:plasma membrane"/>
    <property type="evidence" value="ECO:0007669"/>
    <property type="project" value="UniProtKB-SubCell"/>
</dbReference>
<evidence type="ECO:0000313" key="10">
    <source>
        <dbReference type="EMBL" id="RFT07170.1"/>
    </source>
</evidence>
<sequence>MTMELPAIARIAAALVAALLISFIATPVVKSIAQMVGAVDVPKDNRRMHNHPIPRMGGLAIFLGFLLSTLIFVPMSSSMRGMLLGGVIIVILGIFDDIYALPALPKLLVQIAAALVAVLHGNVIQVLSNPNIFSENPYWTLGSLAVPLSVIWIVAITNAVNLIDGLDGLAVGVATISSLTMLVIAMLVSENVVALMMAALAGGCIGFMPYNLNPAKIFMGDTGSTFLGFVLATVSIQGLFKFYTIISFAVPFLMLGLPLFDTCFAILRRLAKGQSPMAPDRSHVHHRLIDMGFNQKQAVAILYVISAILGLSAVVLTTSGALKAMVLLCALCLAGLISGKIFLSHNENHQEKTKEKESNDHAIESHDDLRDPPGGGEDGPSGKGTGEQS</sequence>
<protein>
    <submittedName>
        <fullName evidence="10">Undecaprenyl/decaprenyl-phosphate alpha-N-acetylglucosaminyl 1-phosphate transferase</fullName>
    </submittedName>
</protein>
<evidence type="ECO:0000256" key="6">
    <source>
        <dbReference type="ARBA" id="ARBA00023136"/>
    </source>
</evidence>
<feature type="transmembrane region" description="Helical" evidence="9">
    <location>
        <begin position="6"/>
        <end position="25"/>
    </location>
</feature>
<keyword evidence="4 9" id="KW-0812">Transmembrane</keyword>
<feature type="binding site" evidence="7">
    <location>
        <position position="161"/>
    </location>
    <ligand>
        <name>Mg(2+)</name>
        <dbReference type="ChEBI" id="CHEBI:18420"/>
    </ligand>
</feature>
<gene>
    <name evidence="10" type="ORF">DV520_04060</name>
</gene>
<keyword evidence="7" id="KW-0460">Magnesium</keyword>
<feature type="transmembrane region" description="Helical" evidence="9">
    <location>
        <begin position="107"/>
        <end position="126"/>
    </location>
</feature>
<feature type="compositionally biased region" description="Basic and acidic residues" evidence="8">
    <location>
        <begin position="348"/>
        <end position="371"/>
    </location>
</feature>
<dbReference type="EMBL" id="QQRQ01000004">
    <property type="protein sequence ID" value="RFT07170.1"/>
    <property type="molecule type" value="Genomic_DNA"/>
</dbReference>
<dbReference type="GeneID" id="97994918"/>
<name>A0A3E2B561_9FIRM</name>
<feature type="binding site" evidence="7">
    <location>
        <position position="221"/>
    </location>
    <ligand>
        <name>Mg(2+)</name>
        <dbReference type="ChEBI" id="CHEBI:18420"/>
    </ligand>
</feature>
<evidence type="ECO:0000256" key="8">
    <source>
        <dbReference type="SAM" id="MobiDB-lite"/>
    </source>
</evidence>
<dbReference type="Proteomes" id="UP000260649">
    <property type="component" value="Unassembled WGS sequence"/>
</dbReference>
<dbReference type="CDD" id="cd06853">
    <property type="entry name" value="GT_WecA_like"/>
    <property type="match status" value="1"/>
</dbReference>
<dbReference type="InterPro" id="IPR018480">
    <property type="entry name" value="PNAcMuramoyl-5peptid_Trfase_CS"/>
</dbReference>
<evidence type="ECO:0000256" key="4">
    <source>
        <dbReference type="ARBA" id="ARBA00022692"/>
    </source>
</evidence>
<accession>A0A3E2B561</accession>
<feature type="transmembrane region" description="Helical" evidence="9">
    <location>
        <begin position="324"/>
        <end position="343"/>
    </location>
</feature>
<dbReference type="OrthoDB" id="9805475at2"/>